<dbReference type="RefSeq" id="XP_007406207.1">
    <property type="nucleotide sequence ID" value="XM_007406145.1"/>
</dbReference>
<organism evidence="2">
    <name type="scientific">Melampsora larici-populina (strain 98AG31 / pathotype 3-4-7)</name>
    <name type="common">Poplar leaf rust fungus</name>
    <dbReference type="NCBI Taxonomy" id="747676"/>
    <lineage>
        <taxon>Eukaryota</taxon>
        <taxon>Fungi</taxon>
        <taxon>Dikarya</taxon>
        <taxon>Basidiomycota</taxon>
        <taxon>Pucciniomycotina</taxon>
        <taxon>Pucciniomycetes</taxon>
        <taxon>Pucciniales</taxon>
        <taxon>Melampsoraceae</taxon>
        <taxon>Melampsora</taxon>
    </lineage>
</organism>
<dbReference type="HOGENOM" id="CLU_976872_0_0_1"/>
<proteinExistence type="predicted"/>
<gene>
    <name evidence="1" type="ORF">MELLADRAFT_93526</name>
</gene>
<dbReference type="OrthoDB" id="2338662at2759"/>
<dbReference type="Proteomes" id="UP000001072">
    <property type="component" value="Unassembled WGS sequence"/>
</dbReference>
<dbReference type="VEuPathDB" id="FungiDB:MELLADRAFT_93526"/>
<dbReference type="GeneID" id="18936603"/>
<dbReference type="eggNOG" id="ENOG502RG5A">
    <property type="taxonomic scope" value="Eukaryota"/>
</dbReference>
<sequence>MRDPYHPVSLALNCQDFFFEEFTKDIDIVMTGPNFIDTFQNKDPYPIGLKSTTHSAPWGTVCNATYGDCGCDNCEGNLSDLSSRMRRFKSYRRSLGRDRSLMIWGIPQSFWDDSYWTRSPTGQEYLTSCTIYVIEGAVGLMAWADGSMTPEQFDGTLDEAATQFSGALKTMTPYLATPQLEIPEPTESNYVLARLWVSYDQKSVLVMTANMKAEVGEWTIKIPESIGSISLKSQNILFASGVIDQPGFQNGQLFGKIEKIGCAAWVFDLDNVAVRTLLIHQDNTL</sequence>
<dbReference type="AlphaFoldDB" id="F4RAR0"/>
<dbReference type="EMBL" id="GL883094">
    <property type="protein sequence ID" value="EGG10738.1"/>
    <property type="molecule type" value="Genomic_DNA"/>
</dbReference>
<keyword evidence="2" id="KW-1185">Reference proteome</keyword>
<reference evidence="2" key="1">
    <citation type="journal article" date="2011" name="Proc. Natl. Acad. Sci. U.S.A.">
        <title>Obligate biotrophy features unraveled by the genomic analysis of rust fungi.</title>
        <authorList>
            <person name="Duplessis S."/>
            <person name="Cuomo C.A."/>
            <person name="Lin Y.-C."/>
            <person name="Aerts A."/>
            <person name="Tisserant E."/>
            <person name="Veneault-Fourrey C."/>
            <person name="Joly D.L."/>
            <person name="Hacquard S."/>
            <person name="Amselem J."/>
            <person name="Cantarel B.L."/>
            <person name="Chiu R."/>
            <person name="Coutinho P.M."/>
            <person name="Feau N."/>
            <person name="Field M."/>
            <person name="Frey P."/>
            <person name="Gelhaye E."/>
            <person name="Goldberg J."/>
            <person name="Grabherr M.G."/>
            <person name="Kodira C.D."/>
            <person name="Kohler A."/>
            <person name="Kuees U."/>
            <person name="Lindquist E.A."/>
            <person name="Lucas S.M."/>
            <person name="Mago R."/>
            <person name="Mauceli E."/>
            <person name="Morin E."/>
            <person name="Murat C."/>
            <person name="Pangilinan J.L."/>
            <person name="Park R."/>
            <person name="Pearson M."/>
            <person name="Quesneville H."/>
            <person name="Rouhier N."/>
            <person name="Sakthikumar S."/>
            <person name="Salamov A.A."/>
            <person name="Schmutz J."/>
            <person name="Selles B."/>
            <person name="Shapiro H."/>
            <person name="Tanguay P."/>
            <person name="Tuskan G.A."/>
            <person name="Henrissat B."/>
            <person name="Van de Peer Y."/>
            <person name="Rouze P."/>
            <person name="Ellis J.G."/>
            <person name="Dodds P.N."/>
            <person name="Schein J.E."/>
            <person name="Zhong S."/>
            <person name="Hamelin R.C."/>
            <person name="Grigoriev I.V."/>
            <person name="Szabo L.J."/>
            <person name="Martin F."/>
        </authorList>
    </citation>
    <scope>NUCLEOTIDE SEQUENCE [LARGE SCALE GENOMIC DNA]</scope>
    <source>
        <strain evidence="2">98AG31 / pathotype 3-4-7</strain>
    </source>
</reference>
<dbReference type="InParanoid" id="F4RAR0"/>
<evidence type="ECO:0000313" key="2">
    <source>
        <dbReference type="Proteomes" id="UP000001072"/>
    </source>
</evidence>
<accession>F4RAR0</accession>
<dbReference type="KEGG" id="mlr:MELLADRAFT_93526"/>
<evidence type="ECO:0000313" key="1">
    <source>
        <dbReference type="EMBL" id="EGG10738.1"/>
    </source>
</evidence>
<name>F4RAR0_MELLP</name>
<protein>
    <submittedName>
        <fullName evidence="1">Uncharacterized protein</fullName>
    </submittedName>
</protein>